<protein>
    <submittedName>
        <fullName evidence="4">Uncharacterized protein</fullName>
    </submittedName>
</protein>
<dbReference type="Pfam" id="PF26442">
    <property type="entry name" value="Halo_toxin"/>
    <property type="match status" value="1"/>
</dbReference>
<name>A0A2R4X3T6_9EURY</name>
<reference evidence="4 5" key="1">
    <citation type="submission" date="2018-04" db="EMBL/GenBank/DDBJ databases">
        <title>Halococcoides cellulosivorans gen. nov., sp. nov., an extremely halophilic cellulose-utilizing haloarchaeon from hypersaline lakes.</title>
        <authorList>
            <person name="Sorokin D.Y."/>
            <person name="Toshchakov S.V."/>
            <person name="Samarov N.I."/>
            <person name="Korzhenkov A."/>
            <person name="Kublanov I.V."/>
        </authorList>
    </citation>
    <scope>NUCLEOTIDE SEQUENCE [LARGE SCALE GENOMIC DNA]</scope>
    <source>
        <strain evidence="4 5">HArcel1</strain>
    </source>
</reference>
<dbReference type="KEGG" id="harc:HARCEL1_12500"/>
<proteinExistence type="predicted"/>
<sequence>MSAAKSLREETHRAGPNTRTGGALPPVTDHARTRWAERAPRADIDIETAWQESVVVGASQQACEGARLYAPCDVVFRVQNSQITSVWPANYDTLDTDHLGRCAEWGNLDRFDTVESICRWCQNRSPTVEMENGVTVRFEGGA</sequence>
<dbReference type="Pfam" id="PF26443">
    <property type="entry name" value="DUF8122"/>
    <property type="match status" value="1"/>
</dbReference>
<evidence type="ECO:0000313" key="5">
    <source>
        <dbReference type="Proteomes" id="UP000244727"/>
    </source>
</evidence>
<dbReference type="AlphaFoldDB" id="A0A2R4X3T6"/>
<evidence type="ECO:0000256" key="1">
    <source>
        <dbReference type="SAM" id="MobiDB-lite"/>
    </source>
</evidence>
<evidence type="ECO:0000259" key="2">
    <source>
        <dbReference type="Pfam" id="PF26442"/>
    </source>
</evidence>
<feature type="compositionally biased region" description="Basic and acidic residues" evidence="1">
    <location>
        <begin position="1"/>
        <end position="13"/>
    </location>
</feature>
<organism evidence="4 5">
    <name type="scientific">Halococcoides cellulosivorans</name>
    <dbReference type="NCBI Taxonomy" id="1679096"/>
    <lineage>
        <taxon>Archaea</taxon>
        <taxon>Methanobacteriati</taxon>
        <taxon>Methanobacteriota</taxon>
        <taxon>Stenosarchaea group</taxon>
        <taxon>Halobacteria</taxon>
        <taxon>Halobacteriales</taxon>
        <taxon>Haloarculaceae</taxon>
        <taxon>Halococcoides</taxon>
    </lineage>
</organism>
<accession>A0A2R4X3T6</accession>
<feature type="domain" description="RelE toxin-related" evidence="2">
    <location>
        <begin position="27"/>
        <end position="90"/>
    </location>
</feature>
<dbReference type="InterPro" id="IPR058996">
    <property type="entry name" value="Toxin-rel_dom"/>
</dbReference>
<gene>
    <name evidence="4" type="ORF">HARCEL1_12500</name>
</gene>
<dbReference type="InterPro" id="IPR058435">
    <property type="entry name" value="DUF8122"/>
</dbReference>
<feature type="domain" description="DUF8122" evidence="3">
    <location>
        <begin position="97"/>
        <end position="124"/>
    </location>
</feature>
<evidence type="ECO:0000313" key="4">
    <source>
        <dbReference type="EMBL" id="AWB28462.1"/>
    </source>
</evidence>
<feature type="region of interest" description="Disordered" evidence="1">
    <location>
        <begin position="1"/>
        <end position="29"/>
    </location>
</feature>
<dbReference type="Proteomes" id="UP000244727">
    <property type="component" value="Chromosome"/>
</dbReference>
<evidence type="ECO:0000259" key="3">
    <source>
        <dbReference type="Pfam" id="PF26443"/>
    </source>
</evidence>
<keyword evidence="5" id="KW-1185">Reference proteome</keyword>
<dbReference type="EMBL" id="CP028858">
    <property type="protein sequence ID" value="AWB28462.1"/>
    <property type="molecule type" value="Genomic_DNA"/>
</dbReference>